<gene>
    <name evidence="2" type="ORF">MYCIT1_LOCUS8783</name>
</gene>
<evidence type="ECO:0000256" key="1">
    <source>
        <dbReference type="SAM" id="MobiDB-lite"/>
    </source>
</evidence>
<proteinExistence type="predicted"/>
<name>A0AAD2H377_9AGAR</name>
<comment type="caution">
    <text evidence="2">The sequence shown here is derived from an EMBL/GenBank/DDBJ whole genome shotgun (WGS) entry which is preliminary data.</text>
</comment>
<keyword evidence="3" id="KW-1185">Reference proteome</keyword>
<dbReference type="AlphaFoldDB" id="A0AAD2H377"/>
<feature type="region of interest" description="Disordered" evidence="1">
    <location>
        <begin position="1"/>
        <end position="33"/>
    </location>
</feature>
<accession>A0AAD2H377</accession>
<dbReference type="EMBL" id="CAVNYO010000110">
    <property type="protein sequence ID" value="CAK5266822.1"/>
    <property type="molecule type" value="Genomic_DNA"/>
</dbReference>
<reference evidence="2" key="1">
    <citation type="submission" date="2023-11" db="EMBL/GenBank/DDBJ databases">
        <authorList>
            <person name="De Vega J J."/>
            <person name="De Vega J J."/>
        </authorList>
    </citation>
    <scope>NUCLEOTIDE SEQUENCE</scope>
</reference>
<evidence type="ECO:0000313" key="2">
    <source>
        <dbReference type="EMBL" id="CAK5266822.1"/>
    </source>
</evidence>
<dbReference type="Proteomes" id="UP001295794">
    <property type="component" value="Unassembled WGS sequence"/>
</dbReference>
<evidence type="ECO:0000313" key="3">
    <source>
        <dbReference type="Proteomes" id="UP001295794"/>
    </source>
</evidence>
<organism evidence="2 3">
    <name type="scientific">Mycena citricolor</name>
    <dbReference type="NCBI Taxonomy" id="2018698"/>
    <lineage>
        <taxon>Eukaryota</taxon>
        <taxon>Fungi</taxon>
        <taxon>Dikarya</taxon>
        <taxon>Basidiomycota</taxon>
        <taxon>Agaricomycotina</taxon>
        <taxon>Agaricomycetes</taxon>
        <taxon>Agaricomycetidae</taxon>
        <taxon>Agaricales</taxon>
        <taxon>Marasmiineae</taxon>
        <taxon>Mycenaceae</taxon>
        <taxon>Mycena</taxon>
    </lineage>
</organism>
<feature type="region of interest" description="Disordered" evidence="1">
    <location>
        <begin position="50"/>
        <end position="83"/>
    </location>
</feature>
<protein>
    <submittedName>
        <fullName evidence="2">Uncharacterized protein</fullName>
    </submittedName>
</protein>
<sequence length="83" mass="9208">MAFYGSAVIPVPSPSRSRSPSLTIFASTPEPMNHKRNSLTHVLHKILHPHQSPREVEVQAPAKPTTRHSHPSSEYPVNCLSFT</sequence>